<dbReference type="Proteomes" id="UP000092555">
    <property type="component" value="Unassembled WGS sequence"/>
</dbReference>
<dbReference type="Gene3D" id="3.40.50.11860">
    <property type="entry name" value="Diphthamide synthesis DPH1/DPH2 domain 3"/>
    <property type="match status" value="1"/>
</dbReference>
<name>A0A1A0HGT1_9ASCO</name>
<keyword evidence="2" id="KW-1185">Reference proteome</keyword>
<comment type="caution">
    <text evidence="1">The sequence shown here is derived from an EMBL/GenBank/DDBJ whole genome shotgun (WGS) entry which is preliminary data.</text>
</comment>
<evidence type="ECO:0000313" key="2">
    <source>
        <dbReference type="Proteomes" id="UP000092555"/>
    </source>
</evidence>
<dbReference type="STRING" id="869754.A0A1A0HGT1"/>
<dbReference type="EMBL" id="LXTC01000001">
    <property type="protein sequence ID" value="OBA23200.1"/>
    <property type="molecule type" value="Genomic_DNA"/>
</dbReference>
<evidence type="ECO:0000313" key="1">
    <source>
        <dbReference type="EMBL" id="OBA23200.1"/>
    </source>
</evidence>
<dbReference type="InterPro" id="IPR016435">
    <property type="entry name" value="DPH1/DPH2"/>
</dbReference>
<reference evidence="1 2" key="1">
    <citation type="submission" date="2016-05" db="EMBL/GenBank/DDBJ databases">
        <title>Comparative genomics of biotechnologically important yeasts.</title>
        <authorList>
            <consortium name="DOE Joint Genome Institute"/>
            <person name="Riley R."/>
            <person name="Haridas S."/>
            <person name="Wolfe K.H."/>
            <person name="Lopes M.R."/>
            <person name="Hittinger C.T."/>
            <person name="Goker M."/>
            <person name="Salamov A."/>
            <person name="Wisecaver J."/>
            <person name="Long T.M."/>
            <person name="Aerts A.L."/>
            <person name="Barry K."/>
            <person name="Choi C."/>
            <person name="Clum A."/>
            <person name="Coughlan A.Y."/>
            <person name="Deshpande S."/>
            <person name="Douglass A.P."/>
            <person name="Hanson S.J."/>
            <person name="Klenk H.-P."/>
            <person name="LaButti K."/>
            <person name="Lapidus A."/>
            <person name="Lindquist E."/>
            <person name="Lipzen A."/>
            <person name="Meier-kolthoff J.P."/>
            <person name="Ohm R.A."/>
            <person name="Otillar R.P."/>
            <person name="Pangilinan J."/>
            <person name="Peng Y."/>
            <person name="Rokas A."/>
            <person name="Rosa C.A."/>
            <person name="Scheuner C."/>
            <person name="Sibirny A.A."/>
            <person name="Slot J.C."/>
            <person name="Stielow J.B."/>
            <person name="Sun H."/>
            <person name="Kurtzman C.P."/>
            <person name="Blackwell M."/>
            <person name="Grigoriev I.V."/>
            <person name="Jeffries T.W."/>
        </authorList>
    </citation>
    <scope>NUCLEOTIDE SEQUENCE [LARGE SCALE GENOMIC DNA]</scope>
    <source>
        <strain evidence="1 2">NRRL YB-4993</strain>
    </source>
</reference>
<accession>A0A1A0HGT1</accession>
<dbReference type="GO" id="GO:0090560">
    <property type="term" value="F:2-(3-amino-3-carboxypropyl)histidine synthase activity"/>
    <property type="evidence" value="ECO:0007669"/>
    <property type="project" value="InterPro"/>
</dbReference>
<dbReference type="InterPro" id="IPR042265">
    <property type="entry name" value="DPH1/DPH2_3"/>
</dbReference>
<dbReference type="GeneID" id="30028180"/>
<dbReference type="GO" id="GO:0017183">
    <property type="term" value="P:protein histidyl modification to diphthamide"/>
    <property type="evidence" value="ECO:0007669"/>
    <property type="project" value="InterPro"/>
</dbReference>
<protein>
    <submittedName>
        <fullName evidence="1">Uncharacterized protein</fullName>
    </submittedName>
</protein>
<organism evidence="1 2">
    <name type="scientific">Metschnikowia bicuspidata var. bicuspidata NRRL YB-4993</name>
    <dbReference type="NCBI Taxonomy" id="869754"/>
    <lineage>
        <taxon>Eukaryota</taxon>
        <taxon>Fungi</taxon>
        <taxon>Dikarya</taxon>
        <taxon>Ascomycota</taxon>
        <taxon>Saccharomycotina</taxon>
        <taxon>Pichiomycetes</taxon>
        <taxon>Metschnikowiaceae</taxon>
        <taxon>Metschnikowia</taxon>
    </lineage>
</organism>
<dbReference type="AlphaFoldDB" id="A0A1A0HGT1"/>
<sequence length="95" mass="11473">MQLQKLKRSVSYWQPWKDVLILKHQINETALKDKGERIVKIFFNEVHPRILAMFTDVDAFDQVACPKLSIDWDTLLRNQYCRRMEQWLSREMTCS</sequence>
<proteinExistence type="predicted"/>
<dbReference type="OrthoDB" id="1649088at2759"/>
<dbReference type="Pfam" id="PF01866">
    <property type="entry name" value="Diphthamide_syn"/>
    <property type="match status" value="1"/>
</dbReference>
<dbReference type="RefSeq" id="XP_018713681.1">
    <property type="nucleotide sequence ID" value="XM_018855204.1"/>
</dbReference>
<gene>
    <name evidence="1" type="ORF">METBIDRAFT_228389</name>
</gene>